<proteinExistence type="predicted"/>
<protein>
    <recommendedName>
        <fullName evidence="3">Uracil-DNA glycosylase</fullName>
    </recommendedName>
</protein>
<accession>A0ABT5J0R6</accession>
<name>A0ABT5J0R6_9NEIS</name>
<dbReference type="EMBL" id="JAQQLF010000020">
    <property type="protein sequence ID" value="MDC7718420.1"/>
    <property type="molecule type" value="Genomic_DNA"/>
</dbReference>
<dbReference type="RefSeq" id="WP_272752661.1">
    <property type="nucleotide sequence ID" value="NZ_JAQQLF010000020.1"/>
</dbReference>
<comment type="caution">
    <text evidence="1">The sequence shown here is derived from an EMBL/GenBank/DDBJ whole genome shotgun (WGS) entry which is preliminary data.</text>
</comment>
<sequence>MSQPATTPQCRHCQHYYITHDARFPYGCRAMQIKSKRAPLLDVQEATGRQCVMFVAKPARQP</sequence>
<gene>
    <name evidence="1" type="ORF">PQU95_14500</name>
</gene>
<evidence type="ECO:0000313" key="1">
    <source>
        <dbReference type="EMBL" id="MDC7718420.1"/>
    </source>
</evidence>
<evidence type="ECO:0000313" key="2">
    <source>
        <dbReference type="Proteomes" id="UP001219956"/>
    </source>
</evidence>
<keyword evidence="2" id="KW-1185">Reference proteome</keyword>
<dbReference type="Proteomes" id="UP001219956">
    <property type="component" value="Unassembled WGS sequence"/>
</dbReference>
<organism evidence="1 2">
    <name type="scientific">Vogesella aquatica</name>
    <dbReference type="NCBI Taxonomy" id="2984206"/>
    <lineage>
        <taxon>Bacteria</taxon>
        <taxon>Pseudomonadati</taxon>
        <taxon>Pseudomonadota</taxon>
        <taxon>Betaproteobacteria</taxon>
        <taxon>Neisseriales</taxon>
        <taxon>Chromobacteriaceae</taxon>
        <taxon>Vogesella</taxon>
    </lineage>
</organism>
<evidence type="ECO:0008006" key="3">
    <source>
        <dbReference type="Google" id="ProtNLM"/>
    </source>
</evidence>
<reference evidence="1 2" key="1">
    <citation type="submission" date="2023-01" db="EMBL/GenBank/DDBJ databases">
        <title>Novel species of the genus Vogesella isolated from rivers.</title>
        <authorList>
            <person name="Lu H."/>
        </authorList>
    </citation>
    <scope>NUCLEOTIDE SEQUENCE [LARGE SCALE GENOMIC DNA]</scope>
    <source>
        <strain evidence="1 2">DC21W</strain>
    </source>
</reference>